<comment type="similarity">
    <text evidence="1">Belongs to the FAD-binding monooxygenase family.</text>
</comment>
<dbReference type="Gene3D" id="3.50.50.60">
    <property type="entry name" value="FAD/NAD(P)-binding domain"/>
    <property type="match status" value="2"/>
</dbReference>
<keyword evidence="3" id="KW-1185">Reference proteome</keyword>
<organism evidence="2 3">
    <name type="scientific">Microdochium bolleyi</name>
    <dbReference type="NCBI Taxonomy" id="196109"/>
    <lineage>
        <taxon>Eukaryota</taxon>
        <taxon>Fungi</taxon>
        <taxon>Dikarya</taxon>
        <taxon>Ascomycota</taxon>
        <taxon>Pezizomycotina</taxon>
        <taxon>Sordariomycetes</taxon>
        <taxon>Xylariomycetidae</taxon>
        <taxon>Xylariales</taxon>
        <taxon>Microdochiaceae</taxon>
        <taxon>Microdochium</taxon>
    </lineage>
</organism>
<evidence type="ECO:0000313" key="3">
    <source>
        <dbReference type="Proteomes" id="UP000070501"/>
    </source>
</evidence>
<dbReference type="OrthoDB" id="74360at2759"/>
<accession>A0A136JFL2</accession>
<dbReference type="PANTHER" id="PTHR42877:SF12">
    <property type="entry name" value="MONOOXYGENASE"/>
    <property type="match status" value="1"/>
</dbReference>
<dbReference type="InterPro" id="IPR051209">
    <property type="entry name" value="FAD-bind_Monooxygenase_sf"/>
</dbReference>
<protein>
    <submittedName>
        <fullName evidence="2">Uncharacterized protein</fullName>
    </submittedName>
</protein>
<dbReference type="InParanoid" id="A0A136JFL2"/>
<dbReference type="Pfam" id="PF13450">
    <property type="entry name" value="NAD_binding_8"/>
    <property type="match status" value="1"/>
</dbReference>
<proteinExistence type="inferred from homology"/>
<gene>
    <name evidence="2" type="ORF">Micbo1qcDRAFT_192830</name>
</gene>
<dbReference type="AlphaFoldDB" id="A0A136JFL2"/>
<reference evidence="2 3" key="1">
    <citation type="submission" date="2016-02" db="EMBL/GenBank/DDBJ databases">
        <title>Draft genome sequence of Microdochium bolleyi, a fungal endophyte of beachgrass.</title>
        <authorList>
            <consortium name="DOE Joint Genome Institute"/>
            <person name="David A.S."/>
            <person name="May G."/>
            <person name="Haridas S."/>
            <person name="Lim J."/>
            <person name="Wang M."/>
            <person name="Labutti K."/>
            <person name="Lipzen A."/>
            <person name="Barry K."/>
            <person name="Grigoriev I.V."/>
        </authorList>
    </citation>
    <scope>NUCLEOTIDE SEQUENCE [LARGE SCALE GENOMIC DNA]</scope>
    <source>
        <strain evidence="2 3">J235TASD1</strain>
    </source>
</reference>
<evidence type="ECO:0000256" key="1">
    <source>
        <dbReference type="ARBA" id="ARBA00010139"/>
    </source>
</evidence>
<name>A0A136JFL2_9PEZI</name>
<dbReference type="EMBL" id="KQ964246">
    <property type="protein sequence ID" value="KXJ95953.1"/>
    <property type="molecule type" value="Genomic_DNA"/>
</dbReference>
<dbReference type="InterPro" id="IPR036188">
    <property type="entry name" value="FAD/NAD-bd_sf"/>
</dbReference>
<dbReference type="Proteomes" id="UP000070501">
    <property type="component" value="Unassembled WGS sequence"/>
</dbReference>
<evidence type="ECO:0000313" key="2">
    <source>
        <dbReference type="EMBL" id="KXJ95953.1"/>
    </source>
</evidence>
<dbReference type="PANTHER" id="PTHR42877">
    <property type="entry name" value="L-ORNITHINE N(5)-MONOOXYGENASE-RELATED"/>
    <property type="match status" value="1"/>
</dbReference>
<dbReference type="SUPFAM" id="SSF51905">
    <property type="entry name" value="FAD/NAD(P)-binding domain"/>
    <property type="match status" value="2"/>
</dbReference>
<sequence>MTVPLASQAGSYKVEEKPLGTTKHVRIVGIGAGASGINMVRTLRRHLTDFEHVVYEKNSKAGGTWFENRYPGCRCDVPSHSYQFSWRPNPSWSNFCAPAAEIERYLDDIVESEQMADVVRTNHQVVRAEWHEQRGVWLLVVRDLASGVEFEDAANFLVDASGILNKWKWPDIPGLHSFEGDLIHTAAWPEKYDYRNRRIAVIGNGSSGVQLVPAIQPAVEKLCHFIRSPTWILPPLILSMKAMKGPSSKVLQEIEMDEQGSFSQAQIEKFKTDPELYRRFIKTIEKDVGGNFPIVLNGSPVQHFASQKVIEFMAASLGGDERLCKTLIPTYPLGCRRMTPAPGYLQSLQAPNVELYDESIDRIVETGIQLVSGKVVQVDAIICATGFDTSFVPRLPIIGRQGNVQDIMAADVPRGYMSCALPEVPNYFTFLGPNGPIGHGSVFTLSEHIASYIATIIRKSQTEGIKALAPSQAAVDDYNEHIRSFMPRTSWSSPSCRSWFKGGAEQGPVTALHPGSRVHFLHMLENFRGEDWEYVYNNPYGNRFAYLGSGFSTRELNPKDDPTWYLNDTASCL</sequence>